<evidence type="ECO:0008006" key="5">
    <source>
        <dbReference type="Google" id="ProtNLM"/>
    </source>
</evidence>
<name>A0ABS1D7X4_9PROT</name>
<dbReference type="EMBL" id="NRSG01000564">
    <property type="protein sequence ID" value="MBK1662435.1"/>
    <property type="molecule type" value="Genomic_DNA"/>
</dbReference>
<evidence type="ECO:0000313" key="4">
    <source>
        <dbReference type="Proteomes" id="UP000697995"/>
    </source>
</evidence>
<dbReference type="Gene3D" id="3.40.190.150">
    <property type="entry name" value="Bordetella uptake gene, domain 1"/>
    <property type="match status" value="2"/>
</dbReference>
<organism evidence="3 4">
    <name type="scientific">Paracraurococcus ruber</name>
    <dbReference type="NCBI Taxonomy" id="77675"/>
    <lineage>
        <taxon>Bacteria</taxon>
        <taxon>Pseudomonadati</taxon>
        <taxon>Pseudomonadota</taxon>
        <taxon>Alphaproteobacteria</taxon>
        <taxon>Acetobacterales</taxon>
        <taxon>Roseomonadaceae</taxon>
        <taxon>Paracraurococcus</taxon>
    </lineage>
</organism>
<dbReference type="CDD" id="cd07012">
    <property type="entry name" value="PBP2_Bug_TTT"/>
    <property type="match status" value="1"/>
</dbReference>
<feature type="compositionally biased region" description="Basic residues" evidence="2">
    <location>
        <begin position="1"/>
        <end position="11"/>
    </location>
</feature>
<evidence type="ECO:0000256" key="2">
    <source>
        <dbReference type="SAM" id="MobiDB-lite"/>
    </source>
</evidence>
<dbReference type="SUPFAM" id="SSF53850">
    <property type="entry name" value="Periplasmic binding protein-like II"/>
    <property type="match status" value="1"/>
</dbReference>
<comment type="caution">
    <text evidence="3">The sequence shown here is derived from an EMBL/GenBank/DDBJ whole genome shotgun (WGS) entry which is preliminary data.</text>
</comment>
<gene>
    <name evidence="3" type="ORF">CKO45_30100</name>
</gene>
<dbReference type="CDD" id="cd13578">
    <property type="entry name" value="PBP2_Bug27"/>
    <property type="match status" value="1"/>
</dbReference>
<feature type="region of interest" description="Disordered" evidence="2">
    <location>
        <begin position="1"/>
        <end position="55"/>
    </location>
</feature>
<dbReference type="Gene3D" id="3.40.190.10">
    <property type="entry name" value="Periplasmic binding protein-like II"/>
    <property type="match status" value="1"/>
</dbReference>
<protein>
    <recommendedName>
        <fullName evidence="5">Tripartite tricarboxylate transporter substrate binding protein</fullName>
    </recommendedName>
</protein>
<feature type="non-terminal residue" evidence="3">
    <location>
        <position position="503"/>
    </location>
</feature>
<sequence>MTPRAAWHHLRPAQPAEAPDGGRHQGGDPGPRSSRPALARASTECERPSPMAAGTTPRRALLAAPLLALPAAARAQAGFPARPLRLVIPFTPAGTTDLTGRLAAERLAARLGQPVVVENRPGAGGNVGAEAVARAEPDGHTLLLTTIGTGAINFAVYGDRMPYRPQDLAAVGLLTRVPNVLMVPPALPARSVAELVALAGQRRGGLTYGTAGIGSSPHICMELFGLQTRAPLTHVPFRGSAPMLTELMAGRVEVGMDNIPSALPFLRDGTLRALATTGAARSAVLPDAPTMQEAGIAGFEATAWFGLLAPAATPRPVVARLGREVDAVARDPAFRARMAELGADPPGLAPRLGQPVAVENRPGATGNIAAEAVARAEPDGYVLHATNVGTASINYTLFGPRMPVKPEDFAELGLLMQVPNVLFVHPAVPARTLAEFVALAKARPGAMNYGSAGSGGSPHMTMELFKHLAGIGIAHVPFRGAGPMLVEAVAGRLEAGSDNMPSC</sequence>
<comment type="similarity">
    <text evidence="1">Belongs to the UPF0065 (bug) family.</text>
</comment>
<dbReference type="PANTHER" id="PTHR42928">
    <property type="entry name" value="TRICARBOXYLATE-BINDING PROTEIN"/>
    <property type="match status" value="1"/>
</dbReference>
<keyword evidence="4" id="KW-1185">Reference proteome</keyword>
<evidence type="ECO:0000256" key="1">
    <source>
        <dbReference type="ARBA" id="ARBA00006987"/>
    </source>
</evidence>
<evidence type="ECO:0000313" key="3">
    <source>
        <dbReference type="EMBL" id="MBK1662435.1"/>
    </source>
</evidence>
<dbReference type="InterPro" id="IPR042100">
    <property type="entry name" value="Bug_dom1"/>
</dbReference>
<dbReference type="Pfam" id="PF03401">
    <property type="entry name" value="TctC"/>
    <property type="match status" value="2"/>
</dbReference>
<dbReference type="PANTHER" id="PTHR42928:SF5">
    <property type="entry name" value="BLR1237 PROTEIN"/>
    <property type="match status" value="1"/>
</dbReference>
<reference evidence="3 4" key="1">
    <citation type="journal article" date="2020" name="Microorganisms">
        <title>Osmotic Adaptation and Compatible Solute Biosynthesis of Phototrophic Bacteria as Revealed from Genome Analyses.</title>
        <authorList>
            <person name="Imhoff J.F."/>
            <person name="Rahn T."/>
            <person name="Kunzel S."/>
            <person name="Keller A."/>
            <person name="Neulinger S.C."/>
        </authorList>
    </citation>
    <scope>NUCLEOTIDE SEQUENCE [LARGE SCALE GENOMIC DNA]</scope>
    <source>
        <strain evidence="3 4">DSM 15382</strain>
    </source>
</reference>
<dbReference type="InterPro" id="IPR005064">
    <property type="entry name" value="BUG"/>
</dbReference>
<proteinExistence type="inferred from homology"/>
<dbReference type="Proteomes" id="UP000697995">
    <property type="component" value="Unassembled WGS sequence"/>
</dbReference>
<accession>A0ABS1D7X4</accession>